<dbReference type="RefSeq" id="WP_192143389.1">
    <property type="nucleotide sequence ID" value="NZ_JACYXZ010000003.1"/>
</dbReference>
<evidence type="ECO:0000313" key="1">
    <source>
        <dbReference type="EMBL" id="MBD8870086.1"/>
    </source>
</evidence>
<comment type="caution">
    <text evidence="1">The sequence shown here is derived from an EMBL/GenBank/DDBJ whole genome shotgun (WGS) entry which is preliminary data.</text>
</comment>
<accession>A0A927K977</accession>
<dbReference type="Proteomes" id="UP000616839">
    <property type="component" value="Unassembled WGS sequence"/>
</dbReference>
<reference evidence="1" key="1">
    <citation type="submission" date="2020-09" db="EMBL/GenBank/DDBJ databases">
        <title>Nocardioides sp. strain MJB4 16S ribosomal RNA gene Genome sequencing and assembly.</title>
        <authorList>
            <person name="Kim I."/>
        </authorList>
    </citation>
    <scope>NUCLEOTIDE SEQUENCE</scope>
    <source>
        <strain evidence="1">MJB4</strain>
    </source>
</reference>
<gene>
    <name evidence="1" type="ORF">IE331_10675</name>
</gene>
<sequence>MSDLHCPARVYVVVPDAGQAGAEAGAQVGERLLAAARAERVAAVLAAGPTGFAQALATGLGVPLELRSDLAGIRIAVDAPVPAALDAVADERLGEAVLVVGDAGRPGTLRMVRDSTGWVVTS</sequence>
<name>A0A927K977_9ACTN</name>
<dbReference type="AlphaFoldDB" id="A0A927K977"/>
<dbReference type="EMBL" id="JACYXZ010000003">
    <property type="protein sequence ID" value="MBD8870086.1"/>
    <property type="molecule type" value="Genomic_DNA"/>
</dbReference>
<proteinExistence type="predicted"/>
<keyword evidence="2" id="KW-1185">Reference proteome</keyword>
<organism evidence="1 2">
    <name type="scientific">Nocardioides donggukensis</name>
    <dbReference type="NCBI Taxonomy" id="2774019"/>
    <lineage>
        <taxon>Bacteria</taxon>
        <taxon>Bacillati</taxon>
        <taxon>Actinomycetota</taxon>
        <taxon>Actinomycetes</taxon>
        <taxon>Propionibacteriales</taxon>
        <taxon>Nocardioidaceae</taxon>
        <taxon>Nocardioides</taxon>
    </lineage>
</organism>
<evidence type="ECO:0000313" key="2">
    <source>
        <dbReference type="Proteomes" id="UP000616839"/>
    </source>
</evidence>
<protein>
    <submittedName>
        <fullName evidence="1">Uncharacterized protein</fullName>
    </submittedName>
</protein>